<proteinExistence type="predicted"/>
<sequence length="124" mass="13557">MKTCSGEEATSWIYRRLMTCCGQREVKINGVQWSRRGLPFAVLLFMCAAIPSSRTSSPVLDMLRAIGTDPPPICLARSSVRGAPGITGRVGEAVIRKPPTRCPPRPTPSMRTPSPRDTAIDILY</sequence>
<reference evidence="2 3" key="1">
    <citation type="submission" date="2019-11" db="EMBL/GenBank/DDBJ databases">
        <title>Whole genome sequence of Oryza granulata.</title>
        <authorList>
            <person name="Li W."/>
        </authorList>
    </citation>
    <scope>NUCLEOTIDE SEQUENCE [LARGE SCALE GENOMIC DNA]</scope>
    <source>
        <strain evidence="3">cv. Menghai</strain>
        <tissue evidence="2">Leaf</tissue>
    </source>
</reference>
<evidence type="ECO:0000313" key="3">
    <source>
        <dbReference type="Proteomes" id="UP000479710"/>
    </source>
</evidence>
<dbReference type="Proteomes" id="UP000479710">
    <property type="component" value="Unassembled WGS sequence"/>
</dbReference>
<comment type="caution">
    <text evidence="2">The sequence shown here is derived from an EMBL/GenBank/DDBJ whole genome shotgun (WGS) entry which is preliminary data.</text>
</comment>
<protein>
    <submittedName>
        <fullName evidence="2">Uncharacterized protein</fullName>
    </submittedName>
</protein>
<gene>
    <name evidence="2" type="ORF">E2562_013144</name>
</gene>
<evidence type="ECO:0000256" key="1">
    <source>
        <dbReference type="SAM" id="MobiDB-lite"/>
    </source>
</evidence>
<keyword evidence="3" id="KW-1185">Reference proteome</keyword>
<evidence type="ECO:0000313" key="2">
    <source>
        <dbReference type="EMBL" id="KAF0932956.1"/>
    </source>
</evidence>
<organism evidence="2 3">
    <name type="scientific">Oryza meyeriana var. granulata</name>
    <dbReference type="NCBI Taxonomy" id="110450"/>
    <lineage>
        <taxon>Eukaryota</taxon>
        <taxon>Viridiplantae</taxon>
        <taxon>Streptophyta</taxon>
        <taxon>Embryophyta</taxon>
        <taxon>Tracheophyta</taxon>
        <taxon>Spermatophyta</taxon>
        <taxon>Magnoliopsida</taxon>
        <taxon>Liliopsida</taxon>
        <taxon>Poales</taxon>
        <taxon>Poaceae</taxon>
        <taxon>BOP clade</taxon>
        <taxon>Oryzoideae</taxon>
        <taxon>Oryzeae</taxon>
        <taxon>Oryzinae</taxon>
        <taxon>Oryza</taxon>
        <taxon>Oryza meyeriana</taxon>
    </lineage>
</organism>
<dbReference type="EMBL" id="SPHZ02000001">
    <property type="protein sequence ID" value="KAF0932956.1"/>
    <property type="molecule type" value="Genomic_DNA"/>
</dbReference>
<dbReference type="AlphaFoldDB" id="A0A6G1F7Q5"/>
<feature type="compositionally biased region" description="Low complexity" evidence="1">
    <location>
        <begin position="108"/>
        <end position="117"/>
    </location>
</feature>
<accession>A0A6G1F7Q5</accession>
<feature type="region of interest" description="Disordered" evidence="1">
    <location>
        <begin position="96"/>
        <end position="117"/>
    </location>
</feature>
<name>A0A6G1F7Q5_9ORYZ</name>